<dbReference type="NCBIfam" id="TIGR02532">
    <property type="entry name" value="IV_pilin_GFxxxE"/>
    <property type="match status" value="1"/>
</dbReference>
<accession>A0A5C6CJ93</accession>
<dbReference type="InterPro" id="IPR011453">
    <property type="entry name" value="DUF1559"/>
</dbReference>
<keyword evidence="3" id="KW-1185">Reference proteome</keyword>
<comment type="caution">
    <text evidence="2">The sequence shown here is derived from an EMBL/GenBank/DDBJ whole genome shotgun (WGS) entry which is preliminary data.</text>
</comment>
<evidence type="ECO:0000313" key="3">
    <source>
        <dbReference type="Proteomes" id="UP000318437"/>
    </source>
</evidence>
<dbReference type="InterPro" id="IPR045584">
    <property type="entry name" value="Pilin-like"/>
</dbReference>
<evidence type="ECO:0000259" key="1">
    <source>
        <dbReference type="Pfam" id="PF07596"/>
    </source>
</evidence>
<dbReference type="Gene3D" id="3.30.700.10">
    <property type="entry name" value="Glycoprotein, Type 4 Pilin"/>
    <property type="match status" value="1"/>
</dbReference>
<dbReference type="EMBL" id="SJPS01000005">
    <property type="protein sequence ID" value="TWU24518.1"/>
    <property type="molecule type" value="Genomic_DNA"/>
</dbReference>
<organism evidence="2 3">
    <name type="scientific">Bythopirellula polymerisocia</name>
    <dbReference type="NCBI Taxonomy" id="2528003"/>
    <lineage>
        <taxon>Bacteria</taxon>
        <taxon>Pseudomonadati</taxon>
        <taxon>Planctomycetota</taxon>
        <taxon>Planctomycetia</taxon>
        <taxon>Pirellulales</taxon>
        <taxon>Lacipirellulaceae</taxon>
        <taxon>Bythopirellula</taxon>
    </lineage>
</organism>
<evidence type="ECO:0000313" key="2">
    <source>
        <dbReference type="EMBL" id="TWU24518.1"/>
    </source>
</evidence>
<dbReference type="InterPro" id="IPR027558">
    <property type="entry name" value="Pre_pil_HX9DG_C"/>
</dbReference>
<dbReference type="OrthoDB" id="248052at2"/>
<dbReference type="Pfam" id="PF07596">
    <property type="entry name" value="SBP_bac_10"/>
    <property type="match status" value="1"/>
</dbReference>
<proteinExistence type="predicted"/>
<dbReference type="InterPro" id="IPR012902">
    <property type="entry name" value="N_methyl_site"/>
</dbReference>
<dbReference type="Proteomes" id="UP000318437">
    <property type="component" value="Unassembled WGS sequence"/>
</dbReference>
<name>A0A5C6CJ93_9BACT</name>
<feature type="domain" description="DUF1559" evidence="1">
    <location>
        <begin position="38"/>
        <end position="320"/>
    </location>
</feature>
<dbReference type="PANTHER" id="PTHR30093:SF2">
    <property type="entry name" value="TYPE II SECRETION SYSTEM PROTEIN H"/>
    <property type="match status" value="1"/>
</dbReference>
<dbReference type="SUPFAM" id="SSF54523">
    <property type="entry name" value="Pili subunits"/>
    <property type="match status" value="1"/>
</dbReference>
<dbReference type="Pfam" id="PF07963">
    <property type="entry name" value="N_methyl"/>
    <property type="match status" value="1"/>
</dbReference>
<dbReference type="AlphaFoldDB" id="A0A5C6CJ93"/>
<sequence length="338" mass="36121">MRQEANRKGISRAFTLVELLVVIAIIGVLVGLLLSAVQAARESSRRMSCENNLKNITLASLNFESARGTLPTGSTINRVGQRNGFSWEVGLLSYLENGALLAEIQRQADELQKIDPAKQPPDIFKLKNVNEVQISPYHCPSDDEVVDNRNGEGLAASSYAGVTGSAASRGAAEDAFGDNSGLCGVLNSDGVFFPGSRTVLGQIQDGLSNTFLAGERWYQLRAWTAGAFWQVAVLNAPPSGPAPGYCMSSMKNIDAAIPLNAELETVGYYKGHEDDDRPDPVSVGEKKIPFNNLPYGSFHPGGANFSHVDGSVHFVADDIDSVVYVAQASKDGGEVVTE</sequence>
<reference evidence="2 3" key="1">
    <citation type="submission" date="2019-02" db="EMBL/GenBank/DDBJ databases">
        <title>Deep-cultivation of Planctomycetes and their phenomic and genomic characterization uncovers novel biology.</title>
        <authorList>
            <person name="Wiegand S."/>
            <person name="Jogler M."/>
            <person name="Boedeker C."/>
            <person name="Pinto D."/>
            <person name="Vollmers J."/>
            <person name="Rivas-Marin E."/>
            <person name="Kohn T."/>
            <person name="Peeters S.H."/>
            <person name="Heuer A."/>
            <person name="Rast P."/>
            <person name="Oberbeckmann S."/>
            <person name="Bunk B."/>
            <person name="Jeske O."/>
            <person name="Meyerdierks A."/>
            <person name="Storesund J.E."/>
            <person name="Kallscheuer N."/>
            <person name="Luecker S."/>
            <person name="Lage O.M."/>
            <person name="Pohl T."/>
            <person name="Merkel B.J."/>
            <person name="Hornburger P."/>
            <person name="Mueller R.-W."/>
            <person name="Bruemmer F."/>
            <person name="Labrenz M."/>
            <person name="Spormann A.M."/>
            <person name="Op Den Camp H."/>
            <person name="Overmann J."/>
            <person name="Amann R."/>
            <person name="Jetten M.S.M."/>
            <person name="Mascher T."/>
            <person name="Medema M.H."/>
            <person name="Devos D.P."/>
            <person name="Kaster A.-K."/>
            <person name="Ovreas L."/>
            <person name="Rohde M."/>
            <person name="Galperin M.Y."/>
            <person name="Jogler C."/>
        </authorList>
    </citation>
    <scope>NUCLEOTIDE SEQUENCE [LARGE SCALE GENOMIC DNA]</scope>
    <source>
        <strain evidence="2 3">Pla144</strain>
    </source>
</reference>
<protein>
    <recommendedName>
        <fullName evidence="1">DUF1559 domain-containing protein</fullName>
    </recommendedName>
</protein>
<dbReference type="NCBIfam" id="TIGR04294">
    <property type="entry name" value="pre_pil_HX9DG"/>
    <property type="match status" value="1"/>
</dbReference>
<dbReference type="RefSeq" id="WP_146451761.1">
    <property type="nucleotide sequence ID" value="NZ_SJPS01000005.1"/>
</dbReference>
<dbReference type="PANTHER" id="PTHR30093">
    <property type="entry name" value="GENERAL SECRETION PATHWAY PROTEIN G"/>
    <property type="match status" value="1"/>
</dbReference>
<gene>
    <name evidence="2" type="ORF">Pla144_34020</name>
</gene>